<dbReference type="Pfam" id="PF00378">
    <property type="entry name" value="ECH_1"/>
    <property type="match status" value="1"/>
</dbReference>
<organism evidence="1">
    <name type="scientific">Cyprideis torosa</name>
    <dbReference type="NCBI Taxonomy" id="163714"/>
    <lineage>
        <taxon>Eukaryota</taxon>
        <taxon>Metazoa</taxon>
        <taxon>Ecdysozoa</taxon>
        <taxon>Arthropoda</taxon>
        <taxon>Crustacea</taxon>
        <taxon>Oligostraca</taxon>
        <taxon>Ostracoda</taxon>
        <taxon>Podocopa</taxon>
        <taxon>Podocopida</taxon>
        <taxon>Cytherocopina</taxon>
        <taxon>Cytheroidea</taxon>
        <taxon>Cytherideidae</taxon>
        <taxon>Cyprideis</taxon>
    </lineage>
</organism>
<evidence type="ECO:0000313" key="1">
    <source>
        <dbReference type="EMBL" id="CAD7233191.1"/>
    </source>
</evidence>
<dbReference type="PANTHER" id="PTHR11941:SF45">
    <property type="entry name" value="ENOYL-COA DELTA ISOMERASE 1, MITOCHONDRIAL"/>
    <property type="match status" value="1"/>
</dbReference>
<accession>A0A7R8WMD7</accession>
<dbReference type="OrthoDB" id="1696280at2759"/>
<dbReference type="AlphaFoldDB" id="A0A7R8WMD7"/>
<dbReference type="PANTHER" id="PTHR11941">
    <property type="entry name" value="ENOYL-COA HYDRATASE-RELATED"/>
    <property type="match status" value="1"/>
</dbReference>
<gene>
    <name evidence="1" type="ORF">CTOB1V02_LOCUS11014</name>
</gene>
<sequence>MAGRLLMKNAAPLAGKLLKPMSPVTSIGVRSKVDVTIDSNTGIATITMNSPPANVMGPKFIQEMTEAISTVESEAKGAILTSGLPTIFSAGLDIMVMYQPTEERLRTFWTALQDMWLALYSCGKPIVSVINGQAPAGGCLMSCSTDHRIMLEYENDGQGKPNRIGLNETKLGIIAPFWFKNVDKGKRPRSITSVDALMDQSSIKEIGSKPNCRR</sequence>
<reference evidence="1" key="1">
    <citation type="submission" date="2020-11" db="EMBL/GenBank/DDBJ databases">
        <authorList>
            <person name="Tran Van P."/>
        </authorList>
    </citation>
    <scope>NUCLEOTIDE SEQUENCE</scope>
</reference>
<dbReference type="SUPFAM" id="SSF52096">
    <property type="entry name" value="ClpP/crotonase"/>
    <property type="match status" value="1"/>
</dbReference>
<dbReference type="GO" id="GO:0006635">
    <property type="term" value="P:fatty acid beta-oxidation"/>
    <property type="evidence" value="ECO:0007669"/>
    <property type="project" value="TreeGrafter"/>
</dbReference>
<dbReference type="EMBL" id="OB665801">
    <property type="protein sequence ID" value="CAD7233191.1"/>
    <property type="molecule type" value="Genomic_DNA"/>
</dbReference>
<name>A0A7R8WMD7_9CRUS</name>
<dbReference type="CDD" id="cd06558">
    <property type="entry name" value="crotonase-like"/>
    <property type="match status" value="1"/>
</dbReference>
<dbReference type="InterPro" id="IPR001753">
    <property type="entry name" value="Enoyl-CoA_hydra/iso"/>
</dbReference>
<protein>
    <submittedName>
        <fullName evidence="1">Uncharacterized protein</fullName>
    </submittedName>
</protein>
<dbReference type="GO" id="GO:0005739">
    <property type="term" value="C:mitochondrion"/>
    <property type="evidence" value="ECO:0007669"/>
    <property type="project" value="TreeGrafter"/>
</dbReference>
<dbReference type="GO" id="GO:0004165">
    <property type="term" value="F:delta(3)-delta(2)-enoyl-CoA isomerase activity"/>
    <property type="evidence" value="ECO:0007669"/>
    <property type="project" value="TreeGrafter"/>
</dbReference>
<proteinExistence type="predicted"/>
<dbReference type="InterPro" id="IPR029045">
    <property type="entry name" value="ClpP/crotonase-like_dom_sf"/>
</dbReference>
<dbReference type="Gene3D" id="3.90.226.10">
    <property type="entry name" value="2-enoyl-CoA Hydratase, Chain A, domain 1"/>
    <property type="match status" value="1"/>
</dbReference>